<dbReference type="SUPFAM" id="SSF82153">
    <property type="entry name" value="FAS1 domain"/>
    <property type="match status" value="1"/>
</dbReference>
<evidence type="ECO:0000256" key="9">
    <source>
        <dbReference type="ARBA" id="ARBA00023288"/>
    </source>
</evidence>
<keyword evidence="3" id="KW-1003">Cell membrane</keyword>
<dbReference type="EMBL" id="BPVZ01000031">
    <property type="protein sequence ID" value="GKV09648.1"/>
    <property type="molecule type" value="Genomic_DNA"/>
</dbReference>
<sequence length="313" mass="32094">MFSSKVFLLCFFFFSFLSLATNAFNITELLSSFPDYSTFSNYLAQTQVADAINRQSTVTVLVVGNGNMQMVSSLPMDTIKTLLTLHVLLDYLDTQRFNDMQNSTVQVTTLYQTTGLATGGRGQVKIMGSTNGDVTFQSAADGSTENSEFVKTILTQPYNISVLEISNLITPPGLSGGNSSSNSSATAPSPSSSSPAPTNSTPASSPATSPTAAVTPAASNTPASPASAPSVAVSPASSSSPNASTVPTSAPTGAPPKPSADAPSLVPQANDTPANETTNAPSGNPSAAAVAAGVKSSFLALMFATAWLWVRVI</sequence>
<dbReference type="InterPro" id="IPR036378">
    <property type="entry name" value="FAS1_dom_sf"/>
</dbReference>
<comment type="function">
    <text evidence="10">May be a cell surface adhesion protein.</text>
</comment>
<evidence type="ECO:0000256" key="12">
    <source>
        <dbReference type="SAM" id="SignalP"/>
    </source>
</evidence>
<evidence type="ECO:0000256" key="10">
    <source>
        <dbReference type="ARBA" id="ARBA00024686"/>
    </source>
</evidence>
<proteinExistence type="inferred from homology"/>
<comment type="caution">
    <text evidence="14">The sequence shown here is derived from an EMBL/GenBank/DDBJ whole genome shotgun (WGS) entry which is preliminary data.</text>
</comment>
<keyword evidence="5 12" id="KW-0732">Signal</keyword>
<feature type="domain" description="FAS1" evidence="13">
    <location>
        <begin position="23"/>
        <end position="154"/>
    </location>
</feature>
<evidence type="ECO:0000256" key="8">
    <source>
        <dbReference type="ARBA" id="ARBA00023180"/>
    </source>
</evidence>
<keyword evidence="6" id="KW-0654">Proteoglycan</keyword>
<dbReference type="AlphaFoldDB" id="A0AAV5JE71"/>
<dbReference type="FunFam" id="2.30.180.10:FF:000015">
    <property type="entry name" value="Fasciclin-like arabinogalactan protein 3"/>
    <property type="match status" value="1"/>
</dbReference>
<evidence type="ECO:0000256" key="4">
    <source>
        <dbReference type="ARBA" id="ARBA00022622"/>
    </source>
</evidence>
<dbReference type="PANTHER" id="PTHR32382:SF6">
    <property type="entry name" value="FASCICLIN-LIKE ARABINOGALACTAN PROTEIN 14"/>
    <property type="match status" value="1"/>
</dbReference>
<evidence type="ECO:0000256" key="5">
    <source>
        <dbReference type="ARBA" id="ARBA00022729"/>
    </source>
</evidence>
<evidence type="ECO:0000256" key="7">
    <source>
        <dbReference type="ARBA" id="ARBA00023136"/>
    </source>
</evidence>
<dbReference type="InterPro" id="IPR000782">
    <property type="entry name" value="FAS1_domain"/>
</dbReference>
<evidence type="ECO:0000313" key="14">
    <source>
        <dbReference type="EMBL" id="GKV09648.1"/>
    </source>
</evidence>
<evidence type="ECO:0000259" key="13">
    <source>
        <dbReference type="PROSITE" id="PS50213"/>
    </source>
</evidence>
<dbReference type="PROSITE" id="PS50213">
    <property type="entry name" value="FAS1"/>
    <property type="match status" value="1"/>
</dbReference>
<comment type="subcellular location">
    <subcellularLocation>
        <location evidence="1">Cell membrane</location>
        <topology evidence="1">Lipid-anchor</topology>
        <topology evidence="1">GPI-anchor</topology>
    </subcellularLocation>
</comment>
<comment type="similarity">
    <text evidence="2">Belongs to the fasciclin-like AGP family.</text>
</comment>
<name>A0AAV5JE71_9ROSI</name>
<feature type="chain" id="PRO_5043932711" description="FAS1 domain-containing protein" evidence="12">
    <location>
        <begin position="24"/>
        <end position="313"/>
    </location>
</feature>
<feature type="signal peptide" evidence="12">
    <location>
        <begin position="1"/>
        <end position="23"/>
    </location>
</feature>
<dbReference type="Gene3D" id="2.30.180.10">
    <property type="entry name" value="FAS1 domain"/>
    <property type="match status" value="1"/>
</dbReference>
<feature type="region of interest" description="Disordered" evidence="11">
    <location>
        <begin position="174"/>
        <end position="287"/>
    </location>
</feature>
<evidence type="ECO:0000256" key="11">
    <source>
        <dbReference type="SAM" id="MobiDB-lite"/>
    </source>
</evidence>
<accession>A0AAV5JE71</accession>
<feature type="compositionally biased region" description="Low complexity" evidence="11">
    <location>
        <begin position="179"/>
        <end position="252"/>
    </location>
</feature>
<evidence type="ECO:0000256" key="2">
    <source>
        <dbReference type="ARBA" id="ARBA00007843"/>
    </source>
</evidence>
<evidence type="ECO:0000256" key="3">
    <source>
        <dbReference type="ARBA" id="ARBA00022475"/>
    </source>
</evidence>
<keyword evidence="15" id="KW-1185">Reference proteome</keyword>
<keyword evidence="4" id="KW-0336">GPI-anchor</keyword>
<dbReference type="PANTHER" id="PTHR32382">
    <property type="entry name" value="FASCICLIN-LIKE ARABINOGALACTAN PROTEIN"/>
    <property type="match status" value="1"/>
</dbReference>
<keyword evidence="9" id="KW-0449">Lipoprotein</keyword>
<gene>
    <name evidence="14" type="ORF">SLEP1_g21117</name>
</gene>
<dbReference type="GO" id="GO:0098552">
    <property type="term" value="C:side of membrane"/>
    <property type="evidence" value="ECO:0007669"/>
    <property type="project" value="UniProtKB-KW"/>
</dbReference>
<dbReference type="GO" id="GO:0005886">
    <property type="term" value="C:plasma membrane"/>
    <property type="evidence" value="ECO:0007669"/>
    <property type="project" value="UniProtKB-SubCell"/>
</dbReference>
<reference evidence="14 15" key="1">
    <citation type="journal article" date="2021" name="Commun. Biol.">
        <title>The genome of Shorea leprosula (Dipterocarpaceae) highlights the ecological relevance of drought in aseasonal tropical rainforests.</title>
        <authorList>
            <person name="Ng K.K.S."/>
            <person name="Kobayashi M.J."/>
            <person name="Fawcett J.A."/>
            <person name="Hatakeyama M."/>
            <person name="Paape T."/>
            <person name="Ng C.H."/>
            <person name="Ang C.C."/>
            <person name="Tnah L.H."/>
            <person name="Lee C.T."/>
            <person name="Nishiyama T."/>
            <person name="Sese J."/>
            <person name="O'Brien M.J."/>
            <person name="Copetti D."/>
            <person name="Mohd Noor M.I."/>
            <person name="Ong R.C."/>
            <person name="Putra M."/>
            <person name="Sireger I.Z."/>
            <person name="Indrioko S."/>
            <person name="Kosugi Y."/>
            <person name="Izuno A."/>
            <person name="Isagi Y."/>
            <person name="Lee S.L."/>
            <person name="Shimizu K.K."/>
        </authorList>
    </citation>
    <scope>NUCLEOTIDE SEQUENCE [LARGE SCALE GENOMIC DNA]</scope>
    <source>
        <strain evidence="14">214</strain>
    </source>
</reference>
<keyword evidence="8" id="KW-0325">Glycoprotein</keyword>
<keyword evidence="7" id="KW-0472">Membrane</keyword>
<evidence type="ECO:0000256" key="6">
    <source>
        <dbReference type="ARBA" id="ARBA00022974"/>
    </source>
</evidence>
<evidence type="ECO:0000256" key="1">
    <source>
        <dbReference type="ARBA" id="ARBA00004609"/>
    </source>
</evidence>
<feature type="compositionally biased region" description="Polar residues" evidence="11">
    <location>
        <begin position="267"/>
        <end position="278"/>
    </location>
</feature>
<dbReference type="InterPro" id="IPR033254">
    <property type="entry name" value="Plant_FLA"/>
</dbReference>
<evidence type="ECO:0000313" key="15">
    <source>
        <dbReference type="Proteomes" id="UP001054252"/>
    </source>
</evidence>
<protein>
    <recommendedName>
        <fullName evidence="13">FAS1 domain-containing protein</fullName>
    </recommendedName>
</protein>
<organism evidence="14 15">
    <name type="scientific">Rubroshorea leprosula</name>
    <dbReference type="NCBI Taxonomy" id="152421"/>
    <lineage>
        <taxon>Eukaryota</taxon>
        <taxon>Viridiplantae</taxon>
        <taxon>Streptophyta</taxon>
        <taxon>Embryophyta</taxon>
        <taxon>Tracheophyta</taxon>
        <taxon>Spermatophyta</taxon>
        <taxon>Magnoliopsida</taxon>
        <taxon>eudicotyledons</taxon>
        <taxon>Gunneridae</taxon>
        <taxon>Pentapetalae</taxon>
        <taxon>rosids</taxon>
        <taxon>malvids</taxon>
        <taxon>Malvales</taxon>
        <taxon>Dipterocarpaceae</taxon>
        <taxon>Rubroshorea</taxon>
    </lineage>
</organism>
<dbReference type="Proteomes" id="UP001054252">
    <property type="component" value="Unassembled WGS sequence"/>
</dbReference>